<proteinExistence type="predicted"/>
<dbReference type="InterPro" id="IPR011050">
    <property type="entry name" value="Pectin_lyase_fold/virulence"/>
</dbReference>
<name>X1HBV1_9ZZZZ</name>
<dbReference type="Gene3D" id="2.160.20.10">
    <property type="entry name" value="Single-stranded right-handed beta-helix, Pectin lyase-like"/>
    <property type="match status" value="1"/>
</dbReference>
<feature type="non-terminal residue" evidence="1">
    <location>
        <position position="182"/>
    </location>
</feature>
<organism evidence="1">
    <name type="scientific">marine sediment metagenome</name>
    <dbReference type="NCBI Taxonomy" id="412755"/>
    <lineage>
        <taxon>unclassified sequences</taxon>
        <taxon>metagenomes</taxon>
        <taxon>ecological metagenomes</taxon>
    </lineage>
</organism>
<dbReference type="AlphaFoldDB" id="X1HBV1"/>
<evidence type="ECO:0000313" key="1">
    <source>
        <dbReference type="EMBL" id="GAH66872.1"/>
    </source>
</evidence>
<dbReference type="SUPFAM" id="SSF51126">
    <property type="entry name" value="Pectin lyase-like"/>
    <property type="match status" value="1"/>
</dbReference>
<protein>
    <recommendedName>
        <fullName evidence="2">Pectate lyase superfamily protein domain-containing protein</fullName>
    </recommendedName>
</protein>
<sequence>MSVIAGLQDFRQQGPPADVELYQLTTDIMVFEHVFAGITYYCAARSGSRGWVLVDMDTDPGAVINSAIVALATGGEITLAYHGTWVVNTTIVDNGVDNIAIRGLGNSTILQAAGGFASPIFELTGVDHWMIRDLQIDGNSVATHCIYAHGTNVSHDYDHTVINCYVHHCENGIMFEYAERCK</sequence>
<comment type="caution">
    <text evidence="1">The sequence shown here is derived from an EMBL/GenBank/DDBJ whole genome shotgun (WGS) entry which is preliminary data.</text>
</comment>
<gene>
    <name evidence="1" type="ORF">S03H2_44918</name>
</gene>
<reference evidence="1" key="1">
    <citation type="journal article" date="2014" name="Front. Microbiol.">
        <title>High frequency of phylogenetically diverse reductive dehalogenase-homologous genes in deep subseafloor sedimentary metagenomes.</title>
        <authorList>
            <person name="Kawai M."/>
            <person name="Futagami T."/>
            <person name="Toyoda A."/>
            <person name="Takaki Y."/>
            <person name="Nishi S."/>
            <person name="Hori S."/>
            <person name="Arai W."/>
            <person name="Tsubouchi T."/>
            <person name="Morono Y."/>
            <person name="Uchiyama I."/>
            <person name="Ito T."/>
            <person name="Fujiyama A."/>
            <person name="Inagaki F."/>
            <person name="Takami H."/>
        </authorList>
    </citation>
    <scope>NUCLEOTIDE SEQUENCE</scope>
    <source>
        <strain evidence="1">Expedition CK06-06</strain>
    </source>
</reference>
<dbReference type="InterPro" id="IPR012334">
    <property type="entry name" value="Pectin_lyas_fold"/>
</dbReference>
<evidence type="ECO:0008006" key="2">
    <source>
        <dbReference type="Google" id="ProtNLM"/>
    </source>
</evidence>
<accession>X1HBV1</accession>
<dbReference type="EMBL" id="BARU01028113">
    <property type="protein sequence ID" value="GAH66872.1"/>
    <property type="molecule type" value="Genomic_DNA"/>
</dbReference>